<gene>
    <name evidence="2" type="ORF">SHD_0129</name>
</gene>
<name>A0ABN0PTG2_9GAMM</name>
<evidence type="ECO:0000313" key="2">
    <source>
        <dbReference type="EMBL" id="ESE43235.1"/>
    </source>
</evidence>
<dbReference type="InterPro" id="IPR000801">
    <property type="entry name" value="Esterase-like"/>
</dbReference>
<keyword evidence="1" id="KW-0732">Signal</keyword>
<dbReference type="SUPFAM" id="SSF53474">
    <property type="entry name" value="alpha/beta-Hydrolases"/>
    <property type="match status" value="1"/>
</dbReference>
<dbReference type="RefSeq" id="WP_023265375.1">
    <property type="nucleotide sequence ID" value="NZ_AXZL01000004.1"/>
</dbReference>
<dbReference type="InterPro" id="IPR050583">
    <property type="entry name" value="Mycobacterial_A85_antigen"/>
</dbReference>
<dbReference type="PANTHER" id="PTHR48098:SF6">
    <property type="entry name" value="FERRI-BACILLIBACTIN ESTERASE BESA"/>
    <property type="match status" value="1"/>
</dbReference>
<feature type="chain" id="PRO_5045943023" evidence="1">
    <location>
        <begin position="21"/>
        <end position="308"/>
    </location>
</feature>
<dbReference type="InterPro" id="IPR029058">
    <property type="entry name" value="AB_hydrolase_fold"/>
</dbReference>
<proteinExistence type="predicted"/>
<evidence type="ECO:0000313" key="3">
    <source>
        <dbReference type="Proteomes" id="UP000017548"/>
    </source>
</evidence>
<feature type="signal peptide" evidence="1">
    <location>
        <begin position="1"/>
        <end position="20"/>
    </location>
</feature>
<keyword evidence="3" id="KW-1185">Reference proteome</keyword>
<accession>A0ABN0PTG2</accession>
<evidence type="ECO:0000256" key="1">
    <source>
        <dbReference type="SAM" id="SignalP"/>
    </source>
</evidence>
<dbReference type="Pfam" id="PF00756">
    <property type="entry name" value="Esterase"/>
    <property type="match status" value="1"/>
</dbReference>
<dbReference type="EMBL" id="AXZL01000004">
    <property type="protein sequence ID" value="ESE43235.1"/>
    <property type="molecule type" value="Genomic_DNA"/>
</dbReference>
<protein>
    <submittedName>
        <fullName evidence="2">Esterase</fullName>
    </submittedName>
</protein>
<reference evidence="2 3" key="1">
    <citation type="journal article" date="2013" name="Genome Announc.">
        <title>Draft Genome Sequence of Shewanella decolorationis S12, a Dye-Degrading Bacterium Isolated from a Wastewater Treatment Plant.</title>
        <authorList>
            <person name="Xu M."/>
            <person name="Fang Y."/>
            <person name="Liu J."/>
            <person name="Chen X."/>
            <person name="Sun G."/>
            <person name="Guo J."/>
            <person name="Hua Z."/>
            <person name="Tu Q."/>
            <person name="Wu L."/>
            <person name="Zhou J."/>
            <person name="Liu X."/>
        </authorList>
    </citation>
    <scope>NUCLEOTIDE SEQUENCE [LARGE SCALE GENOMIC DNA]</scope>
    <source>
        <strain evidence="2 3">S12</strain>
    </source>
</reference>
<organism evidence="2 3">
    <name type="scientific">Shewanella decolorationis S12</name>
    <dbReference type="NCBI Taxonomy" id="1353536"/>
    <lineage>
        <taxon>Bacteria</taxon>
        <taxon>Pseudomonadati</taxon>
        <taxon>Pseudomonadota</taxon>
        <taxon>Gammaproteobacteria</taxon>
        <taxon>Alteromonadales</taxon>
        <taxon>Shewanellaceae</taxon>
        <taxon>Shewanella</taxon>
    </lineage>
</organism>
<comment type="caution">
    <text evidence="2">The sequence shown here is derived from an EMBL/GenBank/DDBJ whole genome shotgun (WGS) entry which is preliminary data.</text>
</comment>
<dbReference type="Proteomes" id="UP000017548">
    <property type="component" value="Unassembled WGS sequence"/>
</dbReference>
<dbReference type="PANTHER" id="PTHR48098">
    <property type="entry name" value="ENTEROCHELIN ESTERASE-RELATED"/>
    <property type="match status" value="1"/>
</dbReference>
<sequence>MMRLLGILFILLSSSFNVYAQLPQVSAGSIERLSSFPSAFVPPRNIDIWLPAGYDKQQRYAVLYMHDGQMLFDATTSWNKQEWQIDEVASRLIKAGKTQPFIVVGIDNAGENRHNEYFPQQPFENLSQAQQTALYQLQRTKNQALFSQQVYSDRYLKFLVTELKPYIDSHYSVYTDAAHTFVMGSSMGGLISLYAISEYPHIFGGAACLSTHWLGTFEQQNNPIPTAFFNYMQQKLPDPSTHKLYFDHGTATLDAWYPPLQAQADKIIKAKGYTSQNWQSLTFEGAEHSEHAWAARLDIPLIFLLALK</sequence>
<dbReference type="Gene3D" id="3.40.50.1820">
    <property type="entry name" value="alpha/beta hydrolase"/>
    <property type="match status" value="1"/>
</dbReference>